<dbReference type="InterPro" id="IPR000719">
    <property type="entry name" value="Prot_kinase_dom"/>
</dbReference>
<keyword evidence="2" id="KW-1133">Transmembrane helix</keyword>
<gene>
    <name evidence="4" type="ORF">D9757_007520</name>
</gene>
<dbReference type="EMBL" id="JAACJN010000042">
    <property type="protein sequence ID" value="KAF5384609.1"/>
    <property type="molecule type" value="Genomic_DNA"/>
</dbReference>
<dbReference type="SUPFAM" id="SSF56112">
    <property type="entry name" value="Protein kinase-like (PK-like)"/>
    <property type="match status" value="1"/>
</dbReference>
<evidence type="ECO:0000259" key="3">
    <source>
        <dbReference type="PROSITE" id="PS50011"/>
    </source>
</evidence>
<dbReference type="SMART" id="SM00220">
    <property type="entry name" value="S_TKc"/>
    <property type="match status" value="1"/>
</dbReference>
<proteinExistence type="predicted"/>
<accession>A0A8H5M8H1</accession>
<dbReference type="GO" id="GO:0004672">
    <property type="term" value="F:protein kinase activity"/>
    <property type="evidence" value="ECO:0007669"/>
    <property type="project" value="InterPro"/>
</dbReference>
<dbReference type="GO" id="GO:0005524">
    <property type="term" value="F:ATP binding"/>
    <property type="evidence" value="ECO:0007669"/>
    <property type="project" value="InterPro"/>
</dbReference>
<feature type="transmembrane region" description="Helical" evidence="2">
    <location>
        <begin position="52"/>
        <end position="72"/>
    </location>
</feature>
<dbReference type="PANTHER" id="PTHR24347">
    <property type="entry name" value="SERINE/THREONINE-PROTEIN KINASE"/>
    <property type="match status" value="1"/>
</dbReference>
<feature type="compositionally biased region" description="Gly residues" evidence="1">
    <location>
        <begin position="469"/>
        <end position="506"/>
    </location>
</feature>
<organism evidence="4 5">
    <name type="scientific">Collybiopsis confluens</name>
    <dbReference type="NCBI Taxonomy" id="2823264"/>
    <lineage>
        <taxon>Eukaryota</taxon>
        <taxon>Fungi</taxon>
        <taxon>Dikarya</taxon>
        <taxon>Basidiomycota</taxon>
        <taxon>Agaricomycotina</taxon>
        <taxon>Agaricomycetes</taxon>
        <taxon>Agaricomycetidae</taxon>
        <taxon>Agaricales</taxon>
        <taxon>Marasmiineae</taxon>
        <taxon>Omphalotaceae</taxon>
        <taxon>Collybiopsis</taxon>
    </lineage>
</organism>
<feature type="region of interest" description="Disordered" evidence="1">
    <location>
        <begin position="462"/>
        <end position="548"/>
    </location>
</feature>
<dbReference type="InterPro" id="IPR008271">
    <property type="entry name" value="Ser/Thr_kinase_AS"/>
</dbReference>
<dbReference type="Pfam" id="PF00069">
    <property type="entry name" value="Pkinase"/>
    <property type="match status" value="1"/>
</dbReference>
<dbReference type="OrthoDB" id="4062651at2759"/>
<feature type="domain" description="Protein kinase" evidence="3">
    <location>
        <begin position="584"/>
        <end position="823"/>
    </location>
</feature>
<evidence type="ECO:0000313" key="5">
    <source>
        <dbReference type="Proteomes" id="UP000518752"/>
    </source>
</evidence>
<dbReference type="Proteomes" id="UP000518752">
    <property type="component" value="Unassembled WGS sequence"/>
</dbReference>
<dbReference type="Gene3D" id="1.10.510.10">
    <property type="entry name" value="Transferase(Phosphotransferase) domain 1"/>
    <property type="match status" value="1"/>
</dbReference>
<dbReference type="PROSITE" id="PS00108">
    <property type="entry name" value="PROTEIN_KINASE_ST"/>
    <property type="match status" value="1"/>
</dbReference>
<keyword evidence="2" id="KW-0812">Transmembrane</keyword>
<dbReference type="InterPro" id="IPR011009">
    <property type="entry name" value="Kinase-like_dom_sf"/>
</dbReference>
<sequence>MWLRGCIIFSTVTFIMNLDPSSGMTLVAFEIDGELKEGVHHHQPKLNESTGLLFLIAAIAPYLLATYGISLADAQSKSRIFESSEEEMGQFVTSGFKRPFSLDGRREIMVQDLMVPNVLLVWQKRSRFLPQDSPASSCFLRAEGRRTFSSDDLTRNRIQKVPAETADLGEFKTRFEGIFTMKRYLPKNELDQLESKVPEARLFFQSDDPSQSGIPTKEGSHYQSVLSFLENENTEIDDLPSSHGLETVTMHVFFTPFGLDLVWASHIHARALSQRKSKRIGVQCASAVWPHRLIVNTGNRGDCFSYRPKPDFSIWIYKHLLRLAVEVESRPDKLDHNRLLVEGASAVRSANRAADNGQKFFISCIYVDKTWKEVSWHFVFEKSDGSVYSAVKVFNLTASVQALEFVRNLYNVRDCIIQEGALPNPKLQRNLLNYVQVLDNVPTIGSFTGALPSFPVSPAFPDLRRGRYRGGGGSGHGGSHGGSGPGSGPGGSSGEGPSDGFGGARGGGEDEPPFGFNKRKDGDYHDGGDNNERPQKRAQTERDHLEYPVDEVFSEEEDEFGMMVDKYKHVGEDSEEDDDSDVIFSLPQYEFTSSKGNRIFMGTAHDGTKVVAKRVTKSEGQLYDLLAALKGSSQFILHPLEITNTHSVNGDFIPDDIFIFPRCVSVADMLDYGVSGDMRDYLALFCLDLTSGLEYLHNNLVAHLDVKPENLVVQHHYRPRLKIIDFNLAIQVKSKTERVSFIRGTLDYVAPEVLSLKPYLPFKADTFSCGRVLLEFSTRMTGAEGEAVERFGRHFVDLDPVSRPYLSKFREFTPLKDIPASWR</sequence>
<dbReference type="AlphaFoldDB" id="A0A8H5M8H1"/>
<dbReference type="CDD" id="cd00180">
    <property type="entry name" value="PKc"/>
    <property type="match status" value="1"/>
</dbReference>
<evidence type="ECO:0000313" key="4">
    <source>
        <dbReference type="EMBL" id="KAF5384609.1"/>
    </source>
</evidence>
<evidence type="ECO:0000256" key="1">
    <source>
        <dbReference type="SAM" id="MobiDB-lite"/>
    </source>
</evidence>
<feature type="compositionally biased region" description="Basic and acidic residues" evidence="1">
    <location>
        <begin position="518"/>
        <end position="547"/>
    </location>
</feature>
<keyword evidence="5" id="KW-1185">Reference proteome</keyword>
<name>A0A8H5M8H1_9AGAR</name>
<protein>
    <recommendedName>
        <fullName evidence="3">Protein kinase domain-containing protein</fullName>
    </recommendedName>
</protein>
<comment type="caution">
    <text evidence="4">The sequence shown here is derived from an EMBL/GenBank/DDBJ whole genome shotgun (WGS) entry which is preliminary data.</text>
</comment>
<keyword evidence="2" id="KW-0472">Membrane</keyword>
<evidence type="ECO:0000256" key="2">
    <source>
        <dbReference type="SAM" id="Phobius"/>
    </source>
</evidence>
<dbReference type="PROSITE" id="PS50011">
    <property type="entry name" value="PROTEIN_KINASE_DOM"/>
    <property type="match status" value="1"/>
</dbReference>
<reference evidence="4 5" key="1">
    <citation type="journal article" date="2020" name="ISME J.">
        <title>Uncovering the hidden diversity of litter-decomposition mechanisms in mushroom-forming fungi.</title>
        <authorList>
            <person name="Floudas D."/>
            <person name="Bentzer J."/>
            <person name="Ahren D."/>
            <person name="Johansson T."/>
            <person name="Persson P."/>
            <person name="Tunlid A."/>
        </authorList>
    </citation>
    <scope>NUCLEOTIDE SEQUENCE [LARGE SCALE GENOMIC DNA]</scope>
    <source>
        <strain evidence="4 5">CBS 406.79</strain>
    </source>
</reference>